<dbReference type="GO" id="GO:0000009">
    <property type="term" value="F:alpha-1,6-mannosyltransferase activity"/>
    <property type="evidence" value="ECO:0007669"/>
    <property type="project" value="InterPro"/>
</dbReference>
<evidence type="ECO:0000313" key="2">
    <source>
        <dbReference type="EMBL" id="VXC61955.1"/>
    </source>
</evidence>
<dbReference type="Pfam" id="PF04488">
    <property type="entry name" value="Gly_transf_sug"/>
    <property type="match status" value="1"/>
</dbReference>
<dbReference type="GO" id="GO:0006487">
    <property type="term" value="P:protein N-linked glycosylation"/>
    <property type="evidence" value="ECO:0007669"/>
    <property type="project" value="TreeGrafter"/>
</dbReference>
<evidence type="ECO:0000313" key="3">
    <source>
        <dbReference type="Proteomes" id="UP000251241"/>
    </source>
</evidence>
<dbReference type="Proteomes" id="UP000251241">
    <property type="component" value="Unassembled WGS sequence"/>
</dbReference>
<dbReference type="InterPro" id="IPR007577">
    <property type="entry name" value="GlycoTrfase_DXD_sugar-bd_CS"/>
</dbReference>
<dbReference type="SUPFAM" id="SSF53448">
    <property type="entry name" value="Nucleotide-diphospho-sugar transferases"/>
    <property type="match status" value="1"/>
</dbReference>
<evidence type="ECO:0000313" key="1">
    <source>
        <dbReference type="EMBL" id="SPZ86943.1"/>
    </source>
</evidence>
<accession>A0A2X2J5M9</accession>
<dbReference type="PANTHER" id="PTHR31834:SF1">
    <property type="entry name" value="INITIATION-SPECIFIC ALPHA-1,6-MANNOSYLTRANSFERASE"/>
    <property type="match status" value="1"/>
</dbReference>
<dbReference type="EMBL" id="CABWMV010000007">
    <property type="protein sequence ID" value="VXC61955.1"/>
    <property type="molecule type" value="Genomic_DNA"/>
</dbReference>
<gene>
    <name evidence="1" type="ORF">NCTC11343_02620</name>
    <name evidence="2" type="ORF">SPHINGO8BC_150184</name>
</gene>
<keyword evidence="1" id="KW-0328">Glycosyltransferase</keyword>
<dbReference type="Gene3D" id="3.90.550.20">
    <property type="match status" value="1"/>
</dbReference>
<keyword evidence="1" id="KW-0808">Transferase</keyword>
<evidence type="ECO:0000313" key="4">
    <source>
        <dbReference type="Proteomes" id="UP000432350"/>
    </source>
</evidence>
<dbReference type="PANTHER" id="PTHR31834">
    <property type="entry name" value="INITIATION-SPECIFIC ALPHA-1,6-MANNOSYLTRANSFERASE"/>
    <property type="match status" value="1"/>
</dbReference>
<reference evidence="2 4" key="2">
    <citation type="submission" date="2019-10" db="EMBL/GenBank/DDBJ databases">
        <authorList>
            <person name="Karimi E."/>
        </authorList>
    </citation>
    <scope>NUCLEOTIDE SEQUENCE [LARGE SCALE GENOMIC DNA]</scope>
    <source>
        <strain evidence="2">Sphingobacterium sp. 8BC</strain>
    </source>
</reference>
<dbReference type="AlphaFoldDB" id="A0A2X2J5M9"/>
<dbReference type="InterPro" id="IPR039367">
    <property type="entry name" value="Och1-like"/>
</dbReference>
<dbReference type="EMBL" id="UAUU01000009">
    <property type="protein sequence ID" value="SPZ86943.1"/>
    <property type="molecule type" value="Genomic_DNA"/>
</dbReference>
<dbReference type="Proteomes" id="UP000432350">
    <property type="component" value="Unassembled WGS sequence"/>
</dbReference>
<organism evidence="1 3">
    <name type="scientific">Sphingobacterium multivorum</name>
    <dbReference type="NCBI Taxonomy" id="28454"/>
    <lineage>
        <taxon>Bacteria</taxon>
        <taxon>Pseudomonadati</taxon>
        <taxon>Bacteroidota</taxon>
        <taxon>Sphingobacteriia</taxon>
        <taxon>Sphingobacteriales</taxon>
        <taxon>Sphingobacteriaceae</taxon>
        <taxon>Sphingobacterium</taxon>
    </lineage>
</organism>
<sequence length="222" mass="26371">MGIPKNIFQTFKDNKIPWLTKLYIRSFLKKNKDYSYEFYDDQRVSDFFAEHFDERINKAYHRLQIGAAKADFFRYAVLYIYGGIYIDLDSDLLVSIDKYLNSDDVAVITHENNRSLYAQWALIFDKGHPFLKRTMELIVDNIEQNRFPHDVHAMTGPTVYTLAINEVLKENPNVAYRCIEDDYKGLLKFKYKLGKLMIYKDKSNHWKKLQLRIPVVKPDTDF</sequence>
<proteinExistence type="predicted"/>
<dbReference type="GeneID" id="97182564"/>
<reference evidence="1 3" key="1">
    <citation type="submission" date="2018-06" db="EMBL/GenBank/DDBJ databases">
        <authorList>
            <consortium name="Pathogen Informatics"/>
            <person name="Doyle S."/>
        </authorList>
    </citation>
    <scope>NUCLEOTIDE SEQUENCE [LARGE SCALE GENOMIC DNA]</scope>
    <source>
        <strain evidence="1 3">NCTC11343</strain>
    </source>
</reference>
<protein>
    <submittedName>
        <fullName evidence="2">Glycosyl transferase</fullName>
    </submittedName>
    <submittedName>
        <fullName evidence="1">Mannosyltransferase OCH1 and related enzymes</fullName>
    </submittedName>
</protein>
<dbReference type="RefSeq" id="WP_070561253.1">
    <property type="nucleotide sequence ID" value="NZ_CP068089.1"/>
</dbReference>
<accession>A0A654A371</accession>
<name>A0A2X2J5M9_SPHMU</name>
<dbReference type="InterPro" id="IPR029044">
    <property type="entry name" value="Nucleotide-diphossugar_trans"/>
</dbReference>